<dbReference type="SUPFAM" id="SSF48452">
    <property type="entry name" value="TPR-like"/>
    <property type="match status" value="1"/>
</dbReference>
<dbReference type="Gene3D" id="1.25.40.10">
    <property type="entry name" value="Tetratricopeptide repeat domain"/>
    <property type="match status" value="1"/>
</dbReference>
<gene>
    <name evidence="5" type="ORF">DFA_06907</name>
</gene>
<evidence type="ECO:0000256" key="1">
    <source>
        <dbReference type="ARBA" id="ARBA00022737"/>
    </source>
</evidence>
<dbReference type="InterPro" id="IPR002110">
    <property type="entry name" value="Ankyrin_rpt"/>
</dbReference>
<dbReference type="OrthoDB" id="17481at2759"/>
<dbReference type="PANTHER" id="PTHR24198:SF165">
    <property type="entry name" value="ANKYRIN REPEAT-CONTAINING PROTEIN-RELATED"/>
    <property type="match status" value="1"/>
</dbReference>
<dbReference type="SUPFAM" id="SSF48403">
    <property type="entry name" value="Ankyrin repeat"/>
    <property type="match status" value="1"/>
</dbReference>
<feature type="repeat" description="ANK" evidence="3">
    <location>
        <begin position="218"/>
        <end position="250"/>
    </location>
</feature>
<keyword evidence="2 3" id="KW-0040">ANK repeat</keyword>
<evidence type="ECO:0008006" key="7">
    <source>
        <dbReference type="Google" id="ProtNLM"/>
    </source>
</evidence>
<dbReference type="SMART" id="SM00028">
    <property type="entry name" value="TPR"/>
    <property type="match status" value="3"/>
</dbReference>
<evidence type="ECO:0000256" key="4">
    <source>
        <dbReference type="SAM" id="MobiDB-lite"/>
    </source>
</evidence>
<dbReference type="OMA" id="AACYFNQ"/>
<sequence>MGKSNKGTTASANKAQPVEKSIDDMDEEELKMAIAQGKLQRSKIDDDVQQFLDDCANSKTNNIKETLEDATKRERLINQHDANGRTALHFACHSGSQVTFNLLLENGANIDAIDFSGYTPLMLAIKLSHTHLALELIARKCNLDVVSKEGFTALHLAVLSKDTQVVKRLVEANCKISTEKTVAGSVLHSACGVSKESLQIIDILVKKEPKLLESLDENDMTPLHLACAYGNTLLALELIKLGANVNAVAREGVTPLHICVDSENIVLIKAMVDKGVVLKMDADGETPRVMAVKKKNKTLEEMLASCKLDATPYQAGKDSASAVGNNPTPDALKDNGNTAFRRGEYEIALNWYQLAIDVEDVTAEVKAASSTSKQPESIAHILYSNKSACHYNLKNYVEALMDADKSIELAPSWPKGYFRRAQALEALGRKDEAEQATKKMNELEGKK</sequence>
<evidence type="ECO:0000256" key="3">
    <source>
        <dbReference type="PROSITE-ProRule" id="PRU00023"/>
    </source>
</evidence>
<feature type="repeat" description="ANK" evidence="3">
    <location>
        <begin position="83"/>
        <end position="115"/>
    </location>
</feature>
<keyword evidence="6" id="KW-1185">Reference proteome</keyword>
<dbReference type="GeneID" id="14871973"/>
<feature type="repeat" description="ANK" evidence="3">
    <location>
        <begin position="149"/>
        <end position="181"/>
    </location>
</feature>
<dbReference type="Gene3D" id="1.25.40.20">
    <property type="entry name" value="Ankyrin repeat-containing domain"/>
    <property type="match status" value="2"/>
</dbReference>
<dbReference type="InterPro" id="IPR036770">
    <property type="entry name" value="Ankyrin_rpt-contain_sf"/>
</dbReference>
<evidence type="ECO:0000313" key="5">
    <source>
        <dbReference type="EMBL" id="EGG19805.1"/>
    </source>
</evidence>
<protein>
    <recommendedName>
        <fullName evidence="7">Ankyrin repeat-containing protein</fullName>
    </recommendedName>
</protein>
<evidence type="ECO:0000256" key="2">
    <source>
        <dbReference type="ARBA" id="ARBA00023043"/>
    </source>
</evidence>
<dbReference type="AlphaFoldDB" id="F4PX02"/>
<reference evidence="6" key="1">
    <citation type="journal article" date="2011" name="Genome Res.">
        <title>Phylogeny-wide analysis of social amoeba genomes highlights ancient origins for complex intercellular communication.</title>
        <authorList>
            <person name="Heidel A.J."/>
            <person name="Lawal H.M."/>
            <person name="Felder M."/>
            <person name="Schilde C."/>
            <person name="Helps N.R."/>
            <person name="Tunggal B."/>
            <person name="Rivero F."/>
            <person name="John U."/>
            <person name="Schleicher M."/>
            <person name="Eichinger L."/>
            <person name="Platzer M."/>
            <person name="Noegel A.A."/>
            <person name="Schaap P."/>
            <person name="Gloeckner G."/>
        </authorList>
    </citation>
    <scope>NUCLEOTIDE SEQUENCE [LARGE SCALE GENOMIC DNA]</scope>
    <source>
        <strain evidence="6">SH3</strain>
    </source>
</reference>
<dbReference type="RefSeq" id="XP_004358151.1">
    <property type="nucleotide sequence ID" value="XM_004358094.1"/>
</dbReference>
<dbReference type="SMART" id="SM00248">
    <property type="entry name" value="ANK"/>
    <property type="match status" value="5"/>
</dbReference>
<dbReference type="STRING" id="1054147.F4PX02"/>
<feature type="compositionally biased region" description="Polar residues" evidence="4">
    <location>
        <begin position="1"/>
        <end position="14"/>
    </location>
</feature>
<name>F4PX02_CACFS</name>
<dbReference type="PANTHER" id="PTHR24198">
    <property type="entry name" value="ANKYRIN REPEAT AND PROTEIN KINASE DOMAIN-CONTAINING PROTEIN"/>
    <property type="match status" value="1"/>
</dbReference>
<dbReference type="InterPro" id="IPR011990">
    <property type="entry name" value="TPR-like_helical_dom_sf"/>
</dbReference>
<evidence type="ECO:0000313" key="6">
    <source>
        <dbReference type="Proteomes" id="UP000007797"/>
    </source>
</evidence>
<dbReference type="EMBL" id="GL883013">
    <property type="protein sequence ID" value="EGG19805.1"/>
    <property type="molecule type" value="Genomic_DNA"/>
</dbReference>
<keyword evidence="1" id="KW-0677">Repeat</keyword>
<dbReference type="Pfam" id="PF12796">
    <property type="entry name" value="Ank_2"/>
    <property type="match status" value="2"/>
</dbReference>
<proteinExistence type="predicted"/>
<organism evidence="5 6">
    <name type="scientific">Cavenderia fasciculata</name>
    <name type="common">Slime mold</name>
    <name type="synonym">Dictyostelium fasciculatum</name>
    <dbReference type="NCBI Taxonomy" id="261658"/>
    <lineage>
        <taxon>Eukaryota</taxon>
        <taxon>Amoebozoa</taxon>
        <taxon>Evosea</taxon>
        <taxon>Eumycetozoa</taxon>
        <taxon>Dictyostelia</taxon>
        <taxon>Acytosteliales</taxon>
        <taxon>Cavenderiaceae</taxon>
        <taxon>Cavenderia</taxon>
    </lineage>
</organism>
<accession>F4PX02</accession>
<dbReference type="KEGG" id="dfa:DFA_06907"/>
<feature type="repeat" description="ANK" evidence="3">
    <location>
        <begin position="116"/>
        <end position="148"/>
    </location>
</feature>
<dbReference type="PROSITE" id="PS50297">
    <property type="entry name" value="ANK_REP_REGION"/>
    <property type="match status" value="3"/>
</dbReference>
<feature type="region of interest" description="Disordered" evidence="4">
    <location>
        <begin position="1"/>
        <end position="23"/>
    </location>
</feature>
<dbReference type="PROSITE" id="PS50088">
    <property type="entry name" value="ANK_REPEAT"/>
    <property type="match status" value="4"/>
</dbReference>
<dbReference type="Proteomes" id="UP000007797">
    <property type="component" value="Unassembled WGS sequence"/>
</dbReference>
<dbReference type="InterPro" id="IPR019734">
    <property type="entry name" value="TPR_rpt"/>
</dbReference>